<evidence type="ECO:0008006" key="4">
    <source>
        <dbReference type="Google" id="ProtNLM"/>
    </source>
</evidence>
<feature type="region of interest" description="Disordered" evidence="1">
    <location>
        <begin position="39"/>
        <end position="58"/>
    </location>
</feature>
<sequence length="146" mass="15466">MSATPKSNFNNVIAALQLLGSAPGGAENEPVRRALETLGAASPGRSEPEAPLSGSDRPTWTAFRRIERENRLLIDHAEMLACALGACPNCWGTIPDCEDCGGIGKPGAFGPDRACFDHYVLPVITRVMGCQADSPKDDQDPARMSA</sequence>
<proteinExistence type="predicted"/>
<dbReference type="RefSeq" id="WP_272859000.1">
    <property type="nucleotide sequence ID" value="NZ_CP067134.1"/>
</dbReference>
<keyword evidence="3" id="KW-1185">Reference proteome</keyword>
<evidence type="ECO:0000256" key="1">
    <source>
        <dbReference type="SAM" id="MobiDB-lite"/>
    </source>
</evidence>
<dbReference type="EMBL" id="CP067134">
    <property type="protein sequence ID" value="WCR10911.1"/>
    <property type="molecule type" value="Genomic_DNA"/>
</dbReference>
<protein>
    <recommendedName>
        <fullName evidence="4">DUF2148 domain-containing protein</fullName>
    </recommendedName>
</protein>
<evidence type="ECO:0000313" key="2">
    <source>
        <dbReference type="EMBL" id="WCR10911.1"/>
    </source>
</evidence>
<dbReference type="Proteomes" id="UP001218412">
    <property type="component" value="Chromosome"/>
</dbReference>
<name>A0ABY7SXE5_9RHOB</name>
<reference evidence="2 3" key="1">
    <citation type="submission" date="2021-01" db="EMBL/GenBank/DDBJ databases">
        <title>Biogeographic distribution of Paracoccus.</title>
        <authorList>
            <person name="Hollensteiner J."/>
            <person name="Leineberger J."/>
            <person name="Brinkhoff T."/>
            <person name="Daniel R."/>
        </authorList>
    </citation>
    <scope>NUCLEOTIDE SEQUENCE [LARGE SCALE GENOMIC DNA]</scope>
    <source>
        <strain evidence="2 3">LMG25392</strain>
    </source>
</reference>
<evidence type="ECO:0000313" key="3">
    <source>
        <dbReference type="Proteomes" id="UP001218412"/>
    </source>
</evidence>
<gene>
    <name evidence="2" type="ORF">JHW45_00335</name>
</gene>
<accession>A0ABY7SXE5</accession>
<organism evidence="2 3">
    <name type="scientific">Paracoccus stylophorae</name>
    <dbReference type="NCBI Taxonomy" id="659350"/>
    <lineage>
        <taxon>Bacteria</taxon>
        <taxon>Pseudomonadati</taxon>
        <taxon>Pseudomonadota</taxon>
        <taxon>Alphaproteobacteria</taxon>
        <taxon>Rhodobacterales</taxon>
        <taxon>Paracoccaceae</taxon>
        <taxon>Paracoccus</taxon>
    </lineage>
</organism>